<dbReference type="Gramene" id="KZM95292">
    <property type="protein sequence ID" value="KZM95292"/>
    <property type="gene ID" value="DCAR_018534"/>
</dbReference>
<dbReference type="AlphaFoldDB" id="A0A162A2R7"/>
<dbReference type="EMBL" id="LNRQ01000005">
    <property type="protein sequence ID" value="KZM95292.1"/>
    <property type="molecule type" value="Genomic_DNA"/>
</dbReference>
<proteinExistence type="predicted"/>
<protein>
    <submittedName>
        <fullName evidence="1">Uncharacterized protein</fullName>
    </submittedName>
</protein>
<gene>
    <name evidence="1" type="ORF">DCAR_018534</name>
</gene>
<evidence type="ECO:0000313" key="1">
    <source>
        <dbReference type="EMBL" id="KZM95292.1"/>
    </source>
</evidence>
<organism evidence="1">
    <name type="scientific">Daucus carota subsp. sativus</name>
    <name type="common">Carrot</name>
    <dbReference type="NCBI Taxonomy" id="79200"/>
    <lineage>
        <taxon>Eukaryota</taxon>
        <taxon>Viridiplantae</taxon>
        <taxon>Streptophyta</taxon>
        <taxon>Embryophyta</taxon>
        <taxon>Tracheophyta</taxon>
        <taxon>Spermatophyta</taxon>
        <taxon>Magnoliopsida</taxon>
        <taxon>eudicotyledons</taxon>
        <taxon>Gunneridae</taxon>
        <taxon>Pentapetalae</taxon>
        <taxon>asterids</taxon>
        <taxon>campanulids</taxon>
        <taxon>Apiales</taxon>
        <taxon>Apiaceae</taxon>
        <taxon>Apioideae</taxon>
        <taxon>Scandiceae</taxon>
        <taxon>Daucinae</taxon>
        <taxon>Daucus</taxon>
        <taxon>Daucus sect. Daucus</taxon>
    </lineage>
</organism>
<reference evidence="1" key="1">
    <citation type="journal article" date="2016" name="Nat. Genet.">
        <title>A high-quality carrot genome assembly provides new insights into carotenoid accumulation and asterid genome evolution.</title>
        <authorList>
            <person name="Iorizzo M."/>
            <person name="Ellison S."/>
            <person name="Senalik D."/>
            <person name="Zeng P."/>
            <person name="Satapoomin P."/>
            <person name="Huang J."/>
            <person name="Bowman M."/>
            <person name="Iovene M."/>
            <person name="Sanseverino W."/>
            <person name="Cavagnaro P."/>
            <person name="Yildiz M."/>
            <person name="Macko-Podgorni A."/>
            <person name="Moranska E."/>
            <person name="Grzebelus E."/>
            <person name="Grzebelus D."/>
            <person name="Ashrafi H."/>
            <person name="Zheng Z."/>
            <person name="Cheng S."/>
            <person name="Spooner D."/>
            <person name="Van Deynze A."/>
            <person name="Simon P."/>
        </authorList>
    </citation>
    <scope>NUCLEOTIDE SEQUENCE [LARGE SCALE GENOMIC DNA]</scope>
    <source>
        <tissue evidence="1">Leaf</tissue>
    </source>
</reference>
<sequence>MKSLDSASRKFVNWSCYYLPDEIFEWCNTTGPCKKSHESLAADDGSRSRVTATAVPGSGFRKKDVNWALIVGVYRPS</sequence>
<accession>A0A162A2R7</accession>
<comment type="caution">
    <text evidence="1">The sequence shown here is derived from an EMBL/GenBank/DDBJ whole genome shotgun (WGS) entry which is preliminary data.</text>
</comment>
<name>A0A162A2R7_DAUCS</name>